<evidence type="ECO:0000256" key="1">
    <source>
        <dbReference type="SAM" id="MobiDB-lite"/>
    </source>
</evidence>
<keyword evidence="2" id="KW-1133">Transmembrane helix</keyword>
<organism evidence="3 4">
    <name type="scientific">Tenebrio molitor</name>
    <name type="common">Yellow mealworm beetle</name>
    <dbReference type="NCBI Taxonomy" id="7067"/>
    <lineage>
        <taxon>Eukaryota</taxon>
        <taxon>Metazoa</taxon>
        <taxon>Ecdysozoa</taxon>
        <taxon>Arthropoda</taxon>
        <taxon>Hexapoda</taxon>
        <taxon>Insecta</taxon>
        <taxon>Pterygota</taxon>
        <taxon>Neoptera</taxon>
        <taxon>Endopterygota</taxon>
        <taxon>Coleoptera</taxon>
        <taxon>Polyphaga</taxon>
        <taxon>Cucujiformia</taxon>
        <taxon>Tenebrionidae</taxon>
        <taxon>Tenebrio</taxon>
    </lineage>
</organism>
<keyword evidence="4" id="KW-1185">Reference proteome</keyword>
<reference evidence="3" key="1">
    <citation type="journal article" date="2020" name="J Insects Food Feed">
        <title>The yellow mealworm (Tenebrio molitor) genome: a resource for the emerging insects as food and feed industry.</title>
        <authorList>
            <person name="Eriksson T."/>
            <person name="Andere A."/>
            <person name="Kelstrup H."/>
            <person name="Emery V."/>
            <person name="Picard C."/>
        </authorList>
    </citation>
    <scope>NUCLEOTIDE SEQUENCE</scope>
    <source>
        <strain evidence="3">Stoneville</strain>
        <tissue evidence="3">Whole head</tissue>
    </source>
</reference>
<gene>
    <name evidence="3" type="ORF">GEV33_012610</name>
</gene>
<evidence type="ECO:0000313" key="3">
    <source>
        <dbReference type="EMBL" id="KAH0810183.1"/>
    </source>
</evidence>
<reference evidence="3" key="2">
    <citation type="submission" date="2021-08" db="EMBL/GenBank/DDBJ databases">
        <authorList>
            <person name="Eriksson T."/>
        </authorList>
    </citation>
    <scope>NUCLEOTIDE SEQUENCE</scope>
    <source>
        <strain evidence="3">Stoneville</strain>
        <tissue evidence="3">Whole head</tissue>
    </source>
</reference>
<protein>
    <recommendedName>
        <fullName evidence="5">Transmembrane protein</fullName>
    </recommendedName>
</protein>
<name>A0A8J6HAH6_TENMO</name>
<evidence type="ECO:0000313" key="4">
    <source>
        <dbReference type="Proteomes" id="UP000719412"/>
    </source>
</evidence>
<feature type="transmembrane region" description="Helical" evidence="2">
    <location>
        <begin position="488"/>
        <end position="508"/>
    </location>
</feature>
<comment type="caution">
    <text evidence="3">The sequence shown here is derived from an EMBL/GenBank/DDBJ whole genome shotgun (WGS) entry which is preliminary data.</text>
</comment>
<proteinExistence type="predicted"/>
<evidence type="ECO:0008006" key="5">
    <source>
        <dbReference type="Google" id="ProtNLM"/>
    </source>
</evidence>
<dbReference type="Proteomes" id="UP000719412">
    <property type="component" value="Unassembled WGS sequence"/>
</dbReference>
<accession>A0A8J6HAH6</accession>
<feature type="transmembrane region" description="Helical" evidence="2">
    <location>
        <begin position="455"/>
        <end position="476"/>
    </location>
</feature>
<dbReference type="EMBL" id="JABDTM020027669">
    <property type="protein sequence ID" value="KAH0810183.1"/>
    <property type="molecule type" value="Genomic_DNA"/>
</dbReference>
<evidence type="ECO:0000256" key="2">
    <source>
        <dbReference type="SAM" id="Phobius"/>
    </source>
</evidence>
<sequence>MKKLLTICQPVGIAFVVRDMINGRRLLLSVFAVEFPSFLSRQRPRKWRAFRKAIDSAGFPPPVVMGTDAVAAVAFTVRSIVDVPLQNFNRPIITSRTRCTEMVAAISVLVGRVRWNVRIGRLKIMQRDKDDGRGVTVREDLVSMSYGGPVAEESAVAVERRRPPTTGRDASNIFDFRAVFGRRRFDRPVDIVRCELRSCDDNVGRVRDELGRCAVSGGEGFPDEWGRLLFASRYAPIIYAGPCSGREKGSKRASYVVKAEECEKGVANSPGVIEKLPTTHVCPHQKAPPLHHQHRNGGVAATVDTGLSDDTFTDSQTYYDYYHPHGYRHERSYSDDSGSTRLPCHYENDDESCRRLSRNTYSTERSHGRKGREGVNPVVHKDVRRVYPQQQAGIYQEIPPQALCDNISVPSAAARRPPTSRLSDRPQSSMSSGVTSAIVDGCGGKCQTFENVCYFFLQLVFMMGILIGVSLCIAGLVLRKSAARNLQVLVYIGILLAIVSSVLLGIQWNARNVAKKRKLAVRNAKRAPIPLETLHPRNQQLQQPLMVVQDGQRIVPHILRPLPAQPDQQGIPWWRRKDLI</sequence>
<dbReference type="AlphaFoldDB" id="A0A8J6HAH6"/>
<feature type="region of interest" description="Disordered" evidence="1">
    <location>
        <begin position="412"/>
        <end position="432"/>
    </location>
</feature>
<keyword evidence="2" id="KW-0472">Membrane</keyword>
<keyword evidence="2" id="KW-0812">Transmembrane</keyword>